<feature type="domain" description="Histidine kinase" evidence="8">
    <location>
        <begin position="127"/>
        <end position="347"/>
    </location>
</feature>
<evidence type="ECO:0000313" key="9">
    <source>
        <dbReference type="EMBL" id="RPD97517.1"/>
    </source>
</evidence>
<dbReference type="Proteomes" id="UP000270856">
    <property type="component" value="Unassembled WGS sequence"/>
</dbReference>
<dbReference type="AlphaFoldDB" id="A0A3N4NS93"/>
<dbReference type="SMART" id="SM00388">
    <property type="entry name" value="HisKA"/>
    <property type="match status" value="1"/>
</dbReference>
<dbReference type="FunFam" id="3.30.565.10:FF:000006">
    <property type="entry name" value="Sensor histidine kinase WalK"/>
    <property type="match status" value="1"/>
</dbReference>
<dbReference type="InterPro" id="IPR003594">
    <property type="entry name" value="HATPase_dom"/>
</dbReference>
<evidence type="ECO:0000256" key="4">
    <source>
        <dbReference type="ARBA" id="ARBA00022679"/>
    </source>
</evidence>
<dbReference type="InterPro" id="IPR036890">
    <property type="entry name" value="HATPase_C_sf"/>
</dbReference>
<evidence type="ECO:0000259" key="8">
    <source>
        <dbReference type="PROSITE" id="PS50109"/>
    </source>
</evidence>
<dbReference type="GO" id="GO:0004721">
    <property type="term" value="F:phosphoprotein phosphatase activity"/>
    <property type="evidence" value="ECO:0007669"/>
    <property type="project" value="TreeGrafter"/>
</dbReference>
<dbReference type="CDD" id="cd00082">
    <property type="entry name" value="HisKA"/>
    <property type="match status" value="1"/>
</dbReference>
<dbReference type="OrthoDB" id="9813151at2"/>
<dbReference type="GO" id="GO:0016036">
    <property type="term" value="P:cellular response to phosphate starvation"/>
    <property type="evidence" value="ECO:0007669"/>
    <property type="project" value="TreeGrafter"/>
</dbReference>
<keyword evidence="7" id="KW-1133">Transmembrane helix</keyword>
<dbReference type="InterPro" id="IPR004358">
    <property type="entry name" value="Sig_transdc_His_kin-like_C"/>
</dbReference>
<dbReference type="InterPro" id="IPR005467">
    <property type="entry name" value="His_kinase_dom"/>
</dbReference>
<comment type="catalytic activity">
    <reaction evidence="1">
        <text>ATP + protein L-histidine = ADP + protein N-phospho-L-histidine.</text>
        <dbReference type="EC" id="2.7.13.3"/>
    </reaction>
</comment>
<dbReference type="InterPro" id="IPR036097">
    <property type="entry name" value="HisK_dim/P_sf"/>
</dbReference>
<dbReference type="RefSeq" id="WP_123897546.1">
    <property type="nucleotide sequence ID" value="NZ_RPFJ01000010.1"/>
</dbReference>
<dbReference type="CDD" id="cd00075">
    <property type="entry name" value="HATPase"/>
    <property type="match status" value="1"/>
</dbReference>
<keyword evidence="3" id="KW-0597">Phosphoprotein</keyword>
<dbReference type="PANTHER" id="PTHR45453">
    <property type="entry name" value="PHOSPHATE REGULON SENSOR PROTEIN PHOR"/>
    <property type="match status" value="1"/>
</dbReference>
<dbReference type="PROSITE" id="PS50109">
    <property type="entry name" value="HIS_KIN"/>
    <property type="match status" value="1"/>
</dbReference>
<keyword evidence="10" id="KW-1185">Reference proteome</keyword>
<keyword evidence="7" id="KW-0472">Membrane</keyword>
<evidence type="ECO:0000256" key="6">
    <source>
        <dbReference type="ARBA" id="ARBA00023012"/>
    </source>
</evidence>
<reference evidence="9 10" key="1">
    <citation type="submission" date="2018-11" db="EMBL/GenBank/DDBJ databases">
        <title>Aureibaculum marinum gen. nov., sp. nov., a member of the family Flavobacteriaceae isolated from the Bohai Sea.</title>
        <authorList>
            <person name="Ji X."/>
        </authorList>
    </citation>
    <scope>NUCLEOTIDE SEQUENCE [LARGE SCALE GENOMIC DNA]</scope>
    <source>
        <strain evidence="9 10">BH-SD17</strain>
    </source>
</reference>
<keyword evidence="5 9" id="KW-0418">Kinase</keyword>
<comment type="caution">
    <text evidence="9">The sequence shown here is derived from an EMBL/GenBank/DDBJ whole genome shotgun (WGS) entry which is preliminary data.</text>
</comment>
<keyword evidence="7" id="KW-0812">Transmembrane</keyword>
<dbReference type="SUPFAM" id="SSF55874">
    <property type="entry name" value="ATPase domain of HSP90 chaperone/DNA topoisomerase II/histidine kinase"/>
    <property type="match status" value="1"/>
</dbReference>
<dbReference type="InterPro" id="IPR003661">
    <property type="entry name" value="HisK_dim/P_dom"/>
</dbReference>
<proteinExistence type="predicted"/>
<keyword evidence="6" id="KW-0902">Two-component regulatory system</keyword>
<feature type="transmembrane region" description="Helical" evidence="7">
    <location>
        <begin position="9"/>
        <end position="32"/>
    </location>
</feature>
<gene>
    <name evidence="9" type="ORF">EGM88_08490</name>
</gene>
<dbReference type="Pfam" id="PF02518">
    <property type="entry name" value="HATPase_c"/>
    <property type="match status" value="1"/>
</dbReference>
<dbReference type="PRINTS" id="PR00344">
    <property type="entry name" value="BCTRLSENSOR"/>
</dbReference>
<evidence type="ECO:0000313" key="10">
    <source>
        <dbReference type="Proteomes" id="UP000270856"/>
    </source>
</evidence>
<dbReference type="SUPFAM" id="SSF47384">
    <property type="entry name" value="Homodimeric domain of signal transducing histidine kinase"/>
    <property type="match status" value="1"/>
</dbReference>
<evidence type="ECO:0000256" key="5">
    <source>
        <dbReference type="ARBA" id="ARBA00022777"/>
    </source>
</evidence>
<dbReference type="Gene3D" id="1.10.287.130">
    <property type="match status" value="1"/>
</dbReference>
<evidence type="ECO:0000256" key="7">
    <source>
        <dbReference type="SAM" id="Phobius"/>
    </source>
</evidence>
<protein>
    <recommendedName>
        <fullName evidence="2">histidine kinase</fullName>
        <ecNumber evidence="2">2.7.13.3</ecNumber>
    </recommendedName>
</protein>
<dbReference type="SMART" id="SM00387">
    <property type="entry name" value="HATPase_c"/>
    <property type="match status" value="1"/>
</dbReference>
<dbReference type="EMBL" id="RPFJ01000010">
    <property type="protein sequence ID" value="RPD97517.1"/>
    <property type="molecule type" value="Genomic_DNA"/>
</dbReference>
<dbReference type="Gene3D" id="3.30.565.10">
    <property type="entry name" value="Histidine kinase-like ATPase, C-terminal domain"/>
    <property type="match status" value="1"/>
</dbReference>
<feature type="transmembrane region" description="Helical" evidence="7">
    <location>
        <begin position="38"/>
        <end position="60"/>
    </location>
</feature>
<organism evidence="9 10">
    <name type="scientific">Aureibaculum marinum</name>
    <dbReference type="NCBI Taxonomy" id="2487930"/>
    <lineage>
        <taxon>Bacteria</taxon>
        <taxon>Pseudomonadati</taxon>
        <taxon>Bacteroidota</taxon>
        <taxon>Flavobacteriia</taxon>
        <taxon>Flavobacteriales</taxon>
        <taxon>Flavobacteriaceae</taxon>
        <taxon>Aureibaculum</taxon>
    </lineage>
</organism>
<evidence type="ECO:0000256" key="1">
    <source>
        <dbReference type="ARBA" id="ARBA00000085"/>
    </source>
</evidence>
<dbReference type="GO" id="GO:0000155">
    <property type="term" value="F:phosphorelay sensor kinase activity"/>
    <property type="evidence" value="ECO:0007669"/>
    <property type="project" value="InterPro"/>
</dbReference>
<dbReference type="Pfam" id="PF00512">
    <property type="entry name" value="HisKA"/>
    <property type="match status" value="1"/>
</dbReference>
<evidence type="ECO:0000256" key="3">
    <source>
        <dbReference type="ARBA" id="ARBA00022553"/>
    </source>
</evidence>
<dbReference type="GO" id="GO:0005886">
    <property type="term" value="C:plasma membrane"/>
    <property type="evidence" value="ECO:0007669"/>
    <property type="project" value="TreeGrafter"/>
</dbReference>
<evidence type="ECO:0000256" key="2">
    <source>
        <dbReference type="ARBA" id="ARBA00012438"/>
    </source>
</evidence>
<accession>A0A3N4NS93</accession>
<sequence length="347" mass="40147">MKLKKTYKFAFKSSLYITLFSFIVALFLGYFLTQTFNFTLAILTALAIFIFSFAVIQFRVEHFIYKRVKKIYEDVSSFAKAENLDKISVTTDMETLSQKVKKFAEDKHLQIEMLQLREEYRREFLGNVSHELKTPLFTVQGYLLTLSDGAINDKLIRDKYLQRANIGLERLVSIVEDLDMINQLESGILNLSIKQFDIVKLIKNVFELLEFKAKKRGILLQLDKVYDTPILVKGDKKRIEQVVINLVENSIKYGKTSSKTEASITNYSDTQFLIKFKDEGEGIPEQKLTRIFERFYRIEPSRSREQGGSGLGLSIVKHIIEAHNQKIFAKSEIGKGSTFSFTLEKFK</sequence>
<dbReference type="PANTHER" id="PTHR45453:SF1">
    <property type="entry name" value="PHOSPHATE REGULON SENSOR PROTEIN PHOR"/>
    <property type="match status" value="1"/>
</dbReference>
<name>A0A3N4NS93_9FLAO</name>
<dbReference type="EC" id="2.7.13.3" evidence="2"/>
<dbReference type="InterPro" id="IPR050351">
    <property type="entry name" value="BphY/WalK/GraS-like"/>
</dbReference>
<keyword evidence="4" id="KW-0808">Transferase</keyword>